<organism evidence="10 11">
    <name type="scientific">[Candida] arabinofermentans NRRL YB-2248</name>
    <dbReference type="NCBI Taxonomy" id="983967"/>
    <lineage>
        <taxon>Eukaryota</taxon>
        <taxon>Fungi</taxon>
        <taxon>Dikarya</taxon>
        <taxon>Ascomycota</taxon>
        <taxon>Saccharomycotina</taxon>
        <taxon>Pichiomycetes</taxon>
        <taxon>Pichiales</taxon>
        <taxon>Pichiaceae</taxon>
        <taxon>Ogataea</taxon>
        <taxon>Ogataea/Candida clade</taxon>
    </lineage>
</organism>
<dbReference type="PANTHER" id="PTHR24388">
    <property type="entry name" value="ZINC FINGER PROTEIN"/>
    <property type="match status" value="1"/>
</dbReference>
<accession>A0A1E4ST47</accession>
<evidence type="ECO:0000256" key="2">
    <source>
        <dbReference type="ARBA" id="ARBA00022723"/>
    </source>
</evidence>
<evidence type="ECO:0000256" key="6">
    <source>
        <dbReference type="ARBA" id="ARBA00023242"/>
    </source>
</evidence>
<dbReference type="PANTHER" id="PTHR24388:SF54">
    <property type="entry name" value="PROTEIN ESCARGOT"/>
    <property type="match status" value="1"/>
</dbReference>
<evidence type="ECO:0000259" key="9">
    <source>
        <dbReference type="PROSITE" id="PS50157"/>
    </source>
</evidence>
<evidence type="ECO:0000256" key="8">
    <source>
        <dbReference type="SAM" id="MobiDB-lite"/>
    </source>
</evidence>
<evidence type="ECO:0000313" key="11">
    <source>
        <dbReference type="Proteomes" id="UP000094801"/>
    </source>
</evidence>
<feature type="region of interest" description="Disordered" evidence="8">
    <location>
        <begin position="241"/>
        <end position="267"/>
    </location>
</feature>
<keyword evidence="11" id="KW-1185">Reference proteome</keyword>
<dbReference type="InterPro" id="IPR036236">
    <property type="entry name" value="Znf_C2H2_sf"/>
</dbReference>
<dbReference type="SMART" id="SM00355">
    <property type="entry name" value="ZnF_C2H2"/>
    <property type="match status" value="3"/>
</dbReference>
<dbReference type="Proteomes" id="UP000094801">
    <property type="component" value="Unassembled WGS sequence"/>
</dbReference>
<dbReference type="PROSITE" id="PS00028">
    <property type="entry name" value="ZINC_FINGER_C2H2_1"/>
    <property type="match status" value="2"/>
</dbReference>
<feature type="compositionally biased region" description="Low complexity" evidence="8">
    <location>
        <begin position="48"/>
        <end position="58"/>
    </location>
</feature>
<feature type="compositionally biased region" description="Basic and acidic residues" evidence="8">
    <location>
        <begin position="27"/>
        <end position="37"/>
    </location>
</feature>
<reference evidence="11" key="1">
    <citation type="submission" date="2016-04" db="EMBL/GenBank/DDBJ databases">
        <title>Comparative genomics of biotechnologically important yeasts.</title>
        <authorList>
            <consortium name="DOE Joint Genome Institute"/>
            <person name="Riley R."/>
            <person name="Haridas S."/>
            <person name="Wolfe K.H."/>
            <person name="Lopes M.R."/>
            <person name="Hittinger C.T."/>
            <person name="Goker M."/>
            <person name="Salamov A."/>
            <person name="Wisecaver J."/>
            <person name="Long T.M."/>
            <person name="Aerts A.L."/>
            <person name="Barry K."/>
            <person name="Choi C."/>
            <person name="Clum A."/>
            <person name="Coughlan A.Y."/>
            <person name="Deshpande S."/>
            <person name="Douglass A.P."/>
            <person name="Hanson S.J."/>
            <person name="Klenk H.-P."/>
            <person name="Labutti K."/>
            <person name="Lapidus A."/>
            <person name="Lindquist E."/>
            <person name="Lipzen A."/>
            <person name="Meier-Kolthoff J.P."/>
            <person name="Ohm R.A."/>
            <person name="Otillar R.P."/>
            <person name="Pangilinan J."/>
            <person name="Peng Y."/>
            <person name="Rokas A."/>
            <person name="Rosa C.A."/>
            <person name="Scheuner C."/>
            <person name="Sibirny A.A."/>
            <person name="Slot J.C."/>
            <person name="Stielow J.B."/>
            <person name="Sun H."/>
            <person name="Kurtzman C.P."/>
            <person name="Blackwell M."/>
            <person name="Grigoriev I.V."/>
            <person name="Jeffries T.W."/>
        </authorList>
    </citation>
    <scope>NUCLEOTIDE SEQUENCE [LARGE SCALE GENOMIC DNA]</scope>
    <source>
        <strain evidence="11">NRRL YB-2248</strain>
    </source>
</reference>
<dbReference type="SUPFAM" id="SSF57667">
    <property type="entry name" value="beta-beta-alpha zinc fingers"/>
    <property type="match status" value="1"/>
</dbReference>
<protein>
    <recommendedName>
        <fullName evidence="9">C2H2-type domain-containing protein</fullName>
    </recommendedName>
</protein>
<feature type="domain" description="C2H2-type" evidence="9">
    <location>
        <begin position="402"/>
        <end position="430"/>
    </location>
</feature>
<dbReference type="GO" id="GO:0008270">
    <property type="term" value="F:zinc ion binding"/>
    <property type="evidence" value="ECO:0007669"/>
    <property type="project" value="UniProtKB-KW"/>
</dbReference>
<keyword evidence="2" id="KW-0479">Metal-binding</keyword>
<evidence type="ECO:0000256" key="7">
    <source>
        <dbReference type="PROSITE-ProRule" id="PRU00042"/>
    </source>
</evidence>
<dbReference type="GO" id="GO:0000978">
    <property type="term" value="F:RNA polymerase II cis-regulatory region sequence-specific DNA binding"/>
    <property type="evidence" value="ECO:0007669"/>
    <property type="project" value="TreeGrafter"/>
</dbReference>
<dbReference type="GO" id="GO:0000981">
    <property type="term" value="F:DNA-binding transcription factor activity, RNA polymerase II-specific"/>
    <property type="evidence" value="ECO:0007669"/>
    <property type="project" value="TreeGrafter"/>
</dbReference>
<feature type="region of interest" description="Disordered" evidence="8">
    <location>
        <begin position="24"/>
        <end position="58"/>
    </location>
</feature>
<dbReference type="STRING" id="983967.A0A1E4ST47"/>
<dbReference type="InterPro" id="IPR050527">
    <property type="entry name" value="Snail/Krueppel_Znf"/>
</dbReference>
<dbReference type="AlphaFoldDB" id="A0A1E4ST47"/>
<dbReference type="Pfam" id="PF00096">
    <property type="entry name" value="zf-C2H2"/>
    <property type="match status" value="2"/>
</dbReference>
<keyword evidence="5" id="KW-0862">Zinc</keyword>
<dbReference type="Gene3D" id="3.30.160.60">
    <property type="entry name" value="Classic Zinc Finger"/>
    <property type="match status" value="2"/>
</dbReference>
<keyword evidence="4 7" id="KW-0863">Zinc-finger</keyword>
<evidence type="ECO:0000313" key="10">
    <source>
        <dbReference type="EMBL" id="ODV82685.1"/>
    </source>
</evidence>
<evidence type="ECO:0000256" key="4">
    <source>
        <dbReference type="ARBA" id="ARBA00022771"/>
    </source>
</evidence>
<feature type="compositionally biased region" description="Low complexity" evidence="8">
    <location>
        <begin position="253"/>
        <end position="264"/>
    </location>
</feature>
<evidence type="ECO:0000256" key="5">
    <source>
        <dbReference type="ARBA" id="ARBA00022833"/>
    </source>
</evidence>
<sequence length="494" mass="56128">MLDLVTYLTISPIFAPNSMSDCFNQSDNDHKESRRDNINNSGRDNEIGDSNNNDNVNNNIIITTTDNSLIDIDSNKDLEGKQQLEQVTISPEDFLPNKSYPFYLPTKDSIDNEIFHQLMELETNLNNEKSSIQTTETTGSLIDEPNVTMSVDRLMLPMDNPTESIKQVQNLYSVASASISSTATSTTTNTTGISSRRSTNPIPNSNSNSNSKPTHFIPSQTGNNHSQLSLAQHLANYQLEGDKNSSVEDEESSIISSVDGSSYDSRPRTFYQTDYQYSGSFTDELPSVQLSQHHNNSRLQIPLTFTNNNSRNQSSTSTTSFFSSSAAPESPQPQLQSNQQQQQQQTNIGLTNQGTSSEDPNFQYMKREEDFDDEVEDFLDESIRRTSGSSSITTNTTKSKQFECNECPRSFTRKDRLLKHQRDKHSDFTPEYVCEVCFKSYSTDDDLKRHKIVHTDRFKCNRCGKTHDRLQRYQNHIVKCKGPQRRRKRRVKNI</sequence>
<dbReference type="GO" id="GO:0005634">
    <property type="term" value="C:nucleus"/>
    <property type="evidence" value="ECO:0007669"/>
    <property type="project" value="UniProtKB-SubCell"/>
</dbReference>
<dbReference type="PROSITE" id="PS50157">
    <property type="entry name" value="ZINC_FINGER_C2H2_2"/>
    <property type="match status" value="2"/>
</dbReference>
<dbReference type="InterPro" id="IPR013087">
    <property type="entry name" value="Znf_C2H2_type"/>
</dbReference>
<feature type="compositionally biased region" description="Low complexity" evidence="8">
    <location>
        <begin position="332"/>
        <end position="354"/>
    </location>
</feature>
<dbReference type="EMBL" id="KV453877">
    <property type="protein sequence ID" value="ODV82685.1"/>
    <property type="molecule type" value="Genomic_DNA"/>
</dbReference>
<name>A0A1E4ST47_9ASCO</name>
<evidence type="ECO:0000256" key="1">
    <source>
        <dbReference type="ARBA" id="ARBA00004123"/>
    </source>
</evidence>
<feature type="region of interest" description="Disordered" evidence="8">
    <location>
        <begin position="179"/>
        <end position="224"/>
    </location>
</feature>
<keyword evidence="6" id="KW-0539">Nucleus</keyword>
<evidence type="ECO:0000256" key="3">
    <source>
        <dbReference type="ARBA" id="ARBA00022737"/>
    </source>
</evidence>
<feature type="compositionally biased region" description="Low complexity" evidence="8">
    <location>
        <begin position="179"/>
        <end position="211"/>
    </location>
</feature>
<keyword evidence="3" id="KW-0677">Repeat</keyword>
<dbReference type="OrthoDB" id="6077919at2759"/>
<feature type="domain" description="C2H2-type" evidence="9">
    <location>
        <begin position="432"/>
        <end position="459"/>
    </location>
</feature>
<feature type="compositionally biased region" description="Low complexity" evidence="8">
    <location>
        <begin position="305"/>
        <end position="325"/>
    </location>
</feature>
<feature type="region of interest" description="Disordered" evidence="8">
    <location>
        <begin position="305"/>
        <end position="361"/>
    </location>
</feature>
<comment type="subcellular location">
    <subcellularLocation>
        <location evidence="1">Nucleus</location>
    </subcellularLocation>
</comment>
<proteinExistence type="predicted"/>
<dbReference type="FunFam" id="3.30.160.60:FF:000100">
    <property type="entry name" value="Zinc finger 45-like"/>
    <property type="match status" value="1"/>
</dbReference>
<gene>
    <name evidence="10" type="ORF">CANARDRAFT_10345</name>
</gene>